<feature type="compositionally biased region" description="Basic and acidic residues" evidence="1">
    <location>
        <begin position="1054"/>
        <end position="1064"/>
    </location>
</feature>
<protein>
    <submittedName>
        <fullName evidence="2">Uncharacterized protein</fullName>
    </submittedName>
</protein>
<dbReference type="EMBL" id="CAUYUJ010003236">
    <property type="protein sequence ID" value="CAK0804445.1"/>
    <property type="molecule type" value="Genomic_DNA"/>
</dbReference>
<evidence type="ECO:0000313" key="3">
    <source>
        <dbReference type="Proteomes" id="UP001189429"/>
    </source>
</evidence>
<reference evidence="2" key="1">
    <citation type="submission" date="2023-10" db="EMBL/GenBank/DDBJ databases">
        <authorList>
            <person name="Chen Y."/>
            <person name="Shah S."/>
            <person name="Dougan E. K."/>
            <person name="Thang M."/>
            <person name="Chan C."/>
        </authorList>
    </citation>
    <scope>NUCLEOTIDE SEQUENCE [LARGE SCALE GENOMIC DNA]</scope>
</reference>
<organism evidence="2 3">
    <name type="scientific">Prorocentrum cordatum</name>
    <dbReference type="NCBI Taxonomy" id="2364126"/>
    <lineage>
        <taxon>Eukaryota</taxon>
        <taxon>Sar</taxon>
        <taxon>Alveolata</taxon>
        <taxon>Dinophyceae</taxon>
        <taxon>Prorocentrales</taxon>
        <taxon>Prorocentraceae</taxon>
        <taxon>Prorocentrum</taxon>
    </lineage>
</organism>
<feature type="compositionally biased region" description="Basic and acidic residues" evidence="1">
    <location>
        <begin position="342"/>
        <end position="352"/>
    </location>
</feature>
<feature type="region of interest" description="Disordered" evidence="1">
    <location>
        <begin position="1034"/>
        <end position="1074"/>
    </location>
</feature>
<accession>A0ABN9QER7</accession>
<name>A0ABN9QER7_9DINO</name>
<keyword evidence="3" id="KW-1185">Reference proteome</keyword>
<feature type="region of interest" description="Disordered" evidence="1">
    <location>
        <begin position="334"/>
        <end position="371"/>
    </location>
</feature>
<proteinExistence type="predicted"/>
<sequence>MDPVHEDLGSSDTDLEVGQTQLIPSHTAGIATHIQKMMRSLQESSEAGCAVNRGAFDDAFASYEERHPDKKGAVLRAQWMADYALPFPGATLMDAAYMMLEDPDQQDNEQVMQLRKDEVKRVVIANPKTPTDALYFIRQICNKWVQIGSATHFVESWEEVPLVHGGLLDFLKEERKKKKHIEKSDKENVAPKKRDQSGIQKVQNEWILKNYPHTFKGGYEDFTRAKITRSHFEEIGIYSKCVTYANEHCRYECKELDTVKVFLVLSEILKSLGDHKNHADVLMELFRFCIPTDDGVEWIFQTTADVRARSPALIQSMTESKVFRLAVKTTDTALDATNSAEQQKENKPNKTTHDKKKEKKSHPGDIGSDKNPVFIDDAFNAVMYPVRAVVQEQRKPIILQKALATALRFGMKLQKEKIEFGLEGEAPKEYKQWSSLRPQLKKFVRLAHNLPPTDEEDPDIRKEAPGDEVPQGPQEEHVEKDCESAVDSSTKLLNVIGNPTNRAKVLGKFKAFLEDNPPTDNLDELASMHCVLMKMSSSITLALRKVSNNLYQYLGCCTCPTDISLAAVNKVMDTIKEKVPTSFFEVVHGIVDLADATSPDADAQDLSTTLADTGFGPFAEDVFGDLASLKAVQASRFRYALKLFQLLDKHASGAEYEHFKAGVAFAERLSDQLTGFEAVYGDDPHKFWTNTFEYADVLKAEVVTARSDAEWRTHEHTIKSKVTAMKKADITAAIKKYFKEDGVDSTDTSTIDSMLKEQVTELLIKKKIEESRSGHALLLEKFNERLQEVYAGSLSGGSAVDVSGALAELTEASATIDEKLHTPPFLGIESSRAATTSWKCYAAGLTLTQELAKKYIGLVKDGCALDIADRGHEHILTAQDAFSKKGKPKFVLDGSCDDFIHKSESIKLFFIGEVVISTSTTADHPGLCINLGTVNIDCQTFNMVLKADPRFTDPRSSLCNSAWCIRGVPTDEAFMKLSDHEKFDVDTCAGPITIHMPSLVVDMGKANELHQAAKRFAEKRDAYVAYEREYKGARKDKEKAPTGTTAVEVTRPVFAHELEREQQRKKQQAKHVLG</sequence>
<comment type="caution">
    <text evidence="2">The sequence shown here is derived from an EMBL/GenBank/DDBJ whole genome shotgun (WGS) entry which is preliminary data.</text>
</comment>
<gene>
    <name evidence="2" type="ORF">PCOR1329_LOCUS11248</name>
</gene>
<dbReference type="Proteomes" id="UP001189429">
    <property type="component" value="Unassembled WGS sequence"/>
</dbReference>
<feature type="compositionally biased region" description="Basic residues" evidence="1">
    <location>
        <begin position="1065"/>
        <end position="1074"/>
    </location>
</feature>
<evidence type="ECO:0000256" key="1">
    <source>
        <dbReference type="SAM" id="MobiDB-lite"/>
    </source>
</evidence>
<feature type="region of interest" description="Disordered" evidence="1">
    <location>
        <begin position="450"/>
        <end position="478"/>
    </location>
</feature>
<evidence type="ECO:0000313" key="2">
    <source>
        <dbReference type="EMBL" id="CAK0804445.1"/>
    </source>
</evidence>